<evidence type="ECO:0000256" key="4">
    <source>
        <dbReference type="PROSITE-ProRule" id="PRU00024"/>
    </source>
</evidence>
<evidence type="ECO:0000313" key="8">
    <source>
        <dbReference type="EMBL" id="KAK7104515.1"/>
    </source>
</evidence>
<name>A0AAN9BJV1_9CAEN</name>
<organism evidence="8 9">
    <name type="scientific">Littorina saxatilis</name>
    <dbReference type="NCBI Taxonomy" id="31220"/>
    <lineage>
        <taxon>Eukaryota</taxon>
        <taxon>Metazoa</taxon>
        <taxon>Spiralia</taxon>
        <taxon>Lophotrochozoa</taxon>
        <taxon>Mollusca</taxon>
        <taxon>Gastropoda</taxon>
        <taxon>Caenogastropoda</taxon>
        <taxon>Littorinimorpha</taxon>
        <taxon>Littorinoidea</taxon>
        <taxon>Littorinidae</taxon>
        <taxon>Littorina</taxon>
    </lineage>
</organism>
<evidence type="ECO:0000259" key="7">
    <source>
        <dbReference type="PROSITE" id="PS50119"/>
    </source>
</evidence>
<dbReference type="PROSITE" id="PS50119">
    <property type="entry name" value="ZF_BBOX"/>
    <property type="match status" value="1"/>
</dbReference>
<dbReference type="GO" id="GO:0008270">
    <property type="term" value="F:zinc ion binding"/>
    <property type="evidence" value="ECO:0007669"/>
    <property type="project" value="UniProtKB-KW"/>
</dbReference>
<reference evidence="8 9" key="1">
    <citation type="submission" date="2024-02" db="EMBL/GenBank/DDBJ databases">
        <title>Chromosome-scale genome assembly of the rough periwinkle Littorina saxatilis.</title>
        <authorList>
            <person name="De Jode A."/>
            <person name="Faria R."/>
            <person name="Formenti G."/>
            <person name="Sims Y."/>
            <person name="Smith T.P."/>
            <person name="Tracey A."/>
            <person name="Wood J.M.D."/>
            <person name="Zagrodzka Z.B."/>
            <person name="Johannesson K."/>
            <person name="Butlin R.K."/>
            <person name="Leder E.H."/>
        </authorList>
    </citation>
    <scope>NUCLEOTIDE SEQUENCE [LARGE SCALE GENOMIC DNA]</scope>
    <source>
        <strain evidence="8">Snail1</strain>
        <tissue evidence="8">Muscle</tissue>
    </source>
</reference>
<accession>A0AAN9BJV1</accession>
<evidence type="ECO:0000256" key="3">
    <source>
        <dbReference type="ARBA" id="ARBA00022833"/>
    </source>
</evidence>
<dbReference type="Pfam" id="PF15227">
    <property type="entry name" value="zf-C3HC4_4"/>
    <property type="match status" value="1"/>
</dbReference>
<feature type="domain" description="RING-type" evidence="6">
    <location>
        <begin position="12"/>
        <end position="54"/>
    </location>
</feature>
<dbReference type="AlphaFoldDB" id="A0AAN9BJV1"/>
<dbReference type="InterPro" id="IPR047153">
    <property type="entry name" value="TRIM45/56/19-like"/>
</dbReference>
<dbReference type="SMART" id="SM00336">
    <property type="entry name" value="BBOX"/>
    <property type="match status" value="1"/>
</dbReference>
<evidence type="ECO:0000256" key="5">
    <source>
        <dbReference type="SAM" id="Coils"/>
    </source>
</evidence>
<dbReference type="PROSITE" id="PS50089">
    <property type="entry name" value="ZF_RING_2"/>
    <property type="match status" value="1"/>
</dbReference>
<evidence type="ECO:0000313" key="9">
    <source>
        <dbReference type="Proteomes" id="UP001374579"/>
    </source>
</evidence>
<keyword evidence="3" id="KW-0862">Zinc</keyword>
<feature type="domain" description="B box-type" evidence="7">
    <location>
        <begin position="83"/>
        <end position="124"/>
    </location>
</feature>
<keyword evidence="1" id="KW-0479">Metal-binding</keyword>
<dbReference type="SMART" id="SM00184">
    <property type="entry name" value="RING"/>
    <property type="match status" value="1"/>
</dbReference>
<sequence length="581" mass="65598">MASAPEIKALTCSVCLEILRDPRLLQCHHTFCTKCIQDVADHHRGRLFPCPSCRHRTELPRSGASALQKNFYIKEADLVRAQQGLFHCQTHTDQWLDMYCHDCQKIVCLKCDMMKHKKHNTQDLTESITSAESQLKLDRIRLDTVSSQIDRKIRAKKEELQALQGEKEALEKNIRSRHAAVVAALEMSLKKALNSLNETCVQVEKSLKTDLVKEHQNKKHLQHLQKKVRENLERETDFNVIPLAKEMRDGHGSETAVSELMQQRTNVRPVFRCSALTAKDIAKHLQDYLGRLDNVEVKAEETTVERFNIPEDPGTEVFSMCVTHKGSLKMSYGWRNFSTEAHAEEFDSTGSHTRTVETAKGKASFKSTERLLMQYTQHEGRFITNSKSKEDFSLHNDLTSGEAIVKKTIVKSEVPFKTEDKEEFTIQCGPHRAFDVDSTGQHFVVVEGSKASDSDRNVRLFNRPRVGTSARESREGSVASRSGLHTAAKATYSPPCQAFNPSDVCFYKKGGREVLLVADVMNDAIHVVHVHHDGLEFVCFLCAGHPLLVKPTALTVDSRNRVWVACGGRIILVVEPDLPTF</sequence>
<dbReference type="PROSITE" id="PS00518">
    <property type="entry name" value="ZF_RING_1"/>
    <property type="match status" value="1"/>
</dbReference>
<dbReference type="Pfam" id="PF00643">
    <property type="entry name" value="zf-B_box"/>
    <property type="match status" value="1"/>
</dbReference>
<gene>
    <name evidence="8" type="ORF">V1264_019217</name>
</gene>
<dbReference type="Proteomes" id="UP001374579">
    <property type="component" value="Unassembled WGS sequence"/>
</dbReference>
<dbReference type="PANTHER" id="PTHR25462">
    <property type="entry name" value="BONUS, ISOFORM C-RELATED"/>
    <property type="match status" value="1"/>
</dbReference>
<proteinExistence type="predicted"/>
<dbReference type="Gene3D" id="3.30.40.10">
    <property type="entry name" value="Zinc/RING finger domain, C3HC4 (zinc finger)"/>
    <property type="match status" value="1"/>
</dbReference>
<dbReference type="SUPFAM" id="SSF57845">
    <property type="entry name" value="B-box zinc-binding domain"/>
    <property type="match status" value="1"/>
</dbReference>
<keyword evidence="9" id="KW-1185">Reference proteome</keyword>
<comment type="caution">
    <text evidence="8">The sequence shown here is derived from an EMBL/GenBank/DDBJ whole genome shotgun (WGS) entry which is preliminary data.</text>
</comment>
<dbReference type="InterPro" id="IPR000315">
    <property type="entry name" value="Znf_B-box"/>
</dbReference>
<dbReference type="Gene3D" id="3.30.160.60">
    <property type="entry name" value="Classic Zinc Finger"/>
    <property type="match status" value="1"/>
</dbReference>
<evidence type="ECO:0000259" key="6">
    <source>
        <dbReference type="PROSITE" id="PS50089"/>
    </source>
</evidence>
<protein>
    <recommendedName>
        <fullName evidence="10">Tripartite motif-containing protein 3-like</fullName>
    </recommendedName>
</protein>
<dbReference type="EMBL" id="JBAMIC010000008">
    <property type="protein sequence ID" value="KAK7104515.1"/>
    <property type="molecule type" value="Genomic_DNA"/>
</dbReference>
<dbReference type="InterPro" id="IPR013083">
    <property type="entry name" value="Znf_RING/FYVE/PHD"/>
</dbReference>
<dbReference type="SUPFAM" id="SSF63829">
    <property type="entry name" value="Calcium-dependent phosphotriesterase"/>
    <property type="match status" value="1"/>
</dbReference>
<evidence type="ECO:0008006" key="10">
    <source>
        <dbReference type="Google" id="ProtNLM"/>
    </source>
</evidence>
<dbReference type="PANTHER" id="PTHR25462:SF296">
    <property type="entry name" value="MEIOTIC P26, ISOFORM F"/>
    <property type="match status" value="1"/>
</dbReference>
<dbReference type="InterPro" id="IPR001841">
    <property type="entry name" value="Znf_RING"/>
</dbReference>
<keyword evidence="5" id="KW-0175">Coiled coil</keyword>
<evidence type="ECO:0000256" key="1">
    <source>
        <dbReference type="ARBA" id="ARBA00022723"/>
    </source>
</evidence>
<evidence type="ECO:0000256" key="2">
    <source>
        <dbReference type="ARBA" id="ARBA00022771"/>
    </source>
</evidence>
<dbReference type="SUPFAM" id="SSF57850">
    <property type="entry name" value="RING/U-box"/>
    <property type="match status" value="1"/>
</dbReference>
<feature type="coiled-coil region" evidence="5">
    <location>
        <begin position="146"/>
        <end position="180"/>
    </location>
</feature>
<keyword evidence="2 4" id="KW-0863">Zinc-finger</keyword>
<dbReference type="InterPro" id="IPR017907">
    <property type="entry name" value="Znf_RING_CS"/>
</dbReference>